<evidence type="ECO:0000313" key="3">
    <source>
        <dbReference type="Proteomes" id="UP001217918"/>
    </source>
</evidence>
<sequence length="108" mass="11590">MAQHACVPNNNNDDDDDGPSQQHPSRSFRARTPPASFWVLLSLVCVEDEPGSSRHGVHCCPCMAHDNQPGRKEEGPGSVGLGQACLSQGVIVGCQSLEPTRPRSARSR</sequence>
<evidence type="ECO:0000313" key="2">
    <source>
        <dbReference type="EMBL" id="KAK2069953.1"/>
    </source>
</evidence>
<organism evidence="2 3">
    <name type="scientific">Phyllachora maydis</name>
    <dbReference type="NCBI Taxonomy" id="1825666"/>
    <lineage>
        <taxon>Eukaryota</taxon>
        <taxon>Fungi</taxon>
        <taxon>Dikarya</taxon>
        <taxon>Ascomycota</taxon>
        <taxon>Pezizomycotina</taxon>
        <taxon>Sordariomycetes</taxon>
        <taxon>Sordariomycetidae</taxon>
        <taxon>Phyllachorales</taxon>
        <taxon>Phyllachoraceae</taxon>
        <taxon>Phyllachora</taxon>
    </lineage>
</organism>
<comment type="caution">
    <text evidence="2">The sequence shown here is derived from an EMBL/GenBank/DDBJ whole genome shotgun (WGS) entry which is preliminary data.</text>
</comment>
<dbReference type="Proteomes" id="UP001217918">
    <property type="component" value="Unassembled WGS sequence"/>
</dbReference>
<gene>
    <name evidence="2" type="ORF">P8C59_004492</name>
</gene>
<protein>
    <submittedName>
        <fullName evidence="2">Uncharacterized protein</fullName>
    </submittedName>
</protein>
<name>A0AAD9I2D4_9PEZI</name>
<dbReference type="EMBL" id="JAQQPM010000003">
    <property type="protein sequence ID" value="KAK2069953.1"/>
    <property type="molecule type" value="Genomic_DNA"/>
</dbReference>
<proteinExistence type="predicted"/>
<evidence type="ECO:0000256" key="1">
    <source>
        <dbReference type="SAM" id="MobiDB-lite"/>
    </source>
</evidence>
<accession>A0AAD9I2D4</accession>
<keyword evidence="3" id="KW-1185">Reference proteome</keyword>
<dbReference type="AlphaFoldDB" id="A0AAD9I2D4"/>
<feature type="region of interest" description="Disordered" evidence="1">
    <location>
        <begin position="1"/>
        <end position="31"/>
    </location>
</feature>
<reference evidence="2" key="1">
    <citation type="journal article" date="2023" name="Mol. Plant Microbe Interact.">
        <title>Elucidating the Obligate Nature and Biological Capacity of an Invasive Fungal Corn Pathogen.</title>
        <authorList>
            <person name="MacCready J.S."/>
            <person name="Roggenkamp E.M."/>
            <person name="Gdanetz K."/>
            <person name="Chilvers M.I."/>
        </authorList>
    </citation>
    <scope>NUCLEOTIDE SEQUENCE</scope>
    <source>
        <strain evidence="2">PM02</strain>
    </source>
</reference>